<evidence type="ECO:0000313" key="1">
    <source>
        <dbReference type="EMBL" id="KAK2715813.1"/>
    </source>
</evidence>
<proteinExistence type="predicted"/>
<dbReference type="Proteomes" id="UP001187531">
    <property type="component" value="Unassembled WGS sequence"/>
</dbReference>
<dbReference type="AlphaFoldDB" id="A0AA88L1T9"/>
<feature type="non-terminal residue" evidence="1">
    <location>
        <position position="74"/>
    </location>
</feature>
<evidence type="ECO:0000313" key="2">
    <source>
        <dbReference type="Proteomes" id="UP001187531"/>
    </source>
</evidence>
<feature type="non-terminal residue" evidence="1">
    <location>
        <position position="1"/>
    </location>
</feature>
<gene>
    <name evidence="1" type="ORF">QYM36_010395</name>
</gene>
<dbReference type="EMBL" id="JAVRJZ010000012">
    <property type="protein sequence ID" value="KAK2715813.1"/>
    <property type="molecule type" value="Genomic_DNA"/>
</dbReference>
<reference evidence="1" key="1">
    <citation type="submission" date="2023-07" db="EMBL/GenBank/DDBJ databases">
        <title>Chromosome-level genome assembly of Artemia franciscana.</title>
        <authorList>
            <person name="Jo E."/>
        </authorList>
    </citation>
    <scope>NUCLEOTIDE SEQUENCE</scope>
    <source>
        <tissue evidence="1">Whole body</tissue>
    </source>
</reference>
<protein>
    <submittedName>
        <fullName evidence="1">Uncharacterized protein</fullName>
    </submittedName>
</protein>
<accession>A0AA88L1T9</accession>
<sequence>SWQLEPSALRNGPFAQVGHGPSAIVLGYSFYLARQGIPGCNKLPSIDFLNSLYLLHSQWWLVLAFNLIYSEMLL</sequence>
<keyword evidence="2" id="KW-1185">Reference proteome</keyword>
<comment type="caution">
    <text evidence="1">The sequence shown here is derived from an EMBL/GenBank/DDBJ whole genome shotgun (WGS) entry which is preliminary data.</text>
</comment>
<name>A0AA88L1T9_ARTSF</name>
<organism evidence="1 2">
    <name type="scientific">Artemia franciscana</name>
    <name type="common">Brine shrimp</name>
    <name type="synonym">Artemia sanfranciscana</name>
    <dbReference type="NCBI Taxonomy" id="6661"/>
    <lineage>
        <taxon>Eukaryota</taxon>
        <taxon>Metazoa</taxon>
        <taxon>Ecdysozoa</taxon>
        <taxon>Arthropoda</taxon>
        <taxon>Crustacea</taxon>
        <taxon>Branchiopoda</taxon>
        <taxon>Anostraca</taxon>
        <taxon>Artemiidae</taxon>
        <taxon>Artemia</taxon>
    </lineage>
</organism>